<dbReference type="CDD" id="cd00077">
    <property type="entry name" value="HDc"/>
    <property type="match status" value="1"/>
</dbReference>
<proteinExistence type="predicted"/>
<dbReference type="Proteomes" id="UP000178612">
    <property type="component" value="Unassembled WGS sequence"/>
</dbReference>
<dbReference type="InterPro" id="IPR006674">
    <property type="entry name" value="HD_domain"/>
</dbReference>
<sequence length="320" mass="36008">MGRRRYAEDEDPLPLENPFVSDEAKILSSKTRRTMARKTQVFTRPENSLVRTRDSHVGEVVAISVVASEMLGLNTDLVRAAAWGHDIGHVPFGHQGESWMAKAMGQPEFCHEAMGVIVAQKIERRGRGLNLCHETLECMYRHSGNTAKDGMPAEAWILRYMDKAGYLFADINDIGGRMRYPLPAELVTLVNEFGGDQRERTTTAIAGMVIESAELGKVCFEQSELGRKFSRIRDLMLEIYPHVTQQNVTVTMESILEFLRLLNLGDPFLLLALMNDSDAIMLASESMKDMRLFNRTAVSEVVPYLQEIGPVDLCDPDLDW</sequence>
<dbReference type="EMBL" id="MHVJ01000013">
    <property type="protein sequence ID" value="OHA91259.1"/>
    <property type="molecule type" value="Genomic_DNA"/>
</dbReference>
<accession>A0A1G2T369</accession>
<dbReference type="InterPro" id="IPR003607">
    <property type="entry name" value="HD/PDEase_dom"/>
</dbReference>
<gene>
    <name evidence="2" type="ORF">A2758_02225</name>
</gene>
<dbReference type="PROSITE" id="PS51831">
    <property type="entry name" value="HD"/>
    <property type="match status" value="1"/>
</dbReference>
<comment type="caution">
    <text evidence="2">The sequence shown here is derived from an EMBL/GenBank/DDBJ whole genome shotgun (WGS) entry which is preliminary data.</text>
</comment>
<organism evidence="2 3">
    <name type="scientific">Candidatus Zambryskibacteria bacterium RIFCSPHIGHO2_01_FULL_49_18</name>
    <dbReference type="NCBI Taxonomy" id="1802740"/>
    <lineage>
        <taxon>Bacteria</taxon>
        <taxon>Candidatus Zambryskiibacteriota</taxon>
    </lineage>
</organism>
<reference evidence="2 3" key="1">
    <citation type="journal article" date="2016" name="Nat. Commun.">
        <title>Thousands of microbial genomes shed light on interconnected biogeochemical processes in an aquifer system.</title>
        <authorList>
            <person name="Anantharaman K."/>
            <person name="Brown C.T."/>
            <person name="Hug L.A."/>
            <person name="Sharon I."/>
            <person name="Castelle C.J."/>
            <person name="Probst A.J."/>
            <person name="Thomas B.C."/>
            <person name="Singh A."/>
            <person name="Wilkins M.J."/>
            <person name="Karaoz U."/>
            <person name="Brodie E.L."/>
            <person name="Williams K.H."/>
            <person name="Hubbard S.S."/>
            <person name="Banfield J.F."/>
        </authorList>
    </citation>
    <scope>NUCLEOTIDE SEQUENCE [LARGE SCALE GENOMIC DNA]</scope>
</reference>
<dbReference type="Gene3D" id="1.10.3210.10">
    <property type="entry name" value="Hypothetical protein af1432"/>
    <property type="match status" value="1"/>
</dbReference>
<dbReference type="Pfam" id="PF01966">
    <property type="entry name" value="HD"/>
    <property type="match status" value="1"/>
</dbReference>
<evidence type="ECO:0000313" key="3">
    <source>
        <dbReference type="Proteomes" id="UP000178612"/>
    </source>
</evidence>
<evidence type="ECO:0000259" key="1">
    <source>
        <dbReference type="PROSITE" id="PS51831"/>
    </source>
</evidence>
<feature type="domain" description="HD" evidence="1">
    <location>
        <begin position="53"/>
        <end position="167"/>
    </location>
</feature>
<name>A0A1G2T369_9BACT</name>
<dbReference type="AlphaFoldDB" id="A0A1G2T369"/>
<dbReference type="SUPFAM" id="SSF109604">
    <property type="entry name" value="HD-domain/PDEase-like"/>
    <property type="match status" value="1"/>
</dbReference>
<evidence type="ECO:0000313" key="2">
    <source>
        <dbReference type="EMBL" id="OHA91259.1"/>
    </source>
</evidence>
<protein>
    <recommendedName>
        <fullName evidence="1">HD domain-containing protein</fullName>
    </recommendedName>
</protein>